<accession>A0AAJ0B6L0</accession>
<keyword evidence="2" id="KW-1185">Reference proteome</keyword>
<comment type="caution">
    <text evidence="1">The sequence shown here is derived from an EMBL/GenBank/DDBJ whole genome shotgun (WGS) entry which is preliminary data.</text>
</comment>
<proteinExistence type="predicted"/>
<organism evidence="1 2">
    <name type="scientific">Echria macrotheca</name>
    <dbReference type="NCBI Taxonomy" id="438768"/>
    <lineage>
        <taxon>Eukaryota</taxon>
        <taxon>Fungi</taxon>
        <taxon>Dikarya</taxon>
        <taxon>Ascomycota</taxon>
        <taxon>Pezizomycotina</taxon>
        <taxon>Sordariomycetes</taxon>
        <taxon>Sordariomycetidae</taxon>
        <taxon>Sordariales</taxon>
        <taxon>Schizotheciaceae</taxon>
        <taxon>Echria</taxon>
    </lineage>
</organism>
<dbReference type="AlphaFoldDB" id="A0AAJ0B6L0"/>
<gene>
    <name evidence="1" type="ORF">QBC47DRAFT_432234</name>
</gene>
<evidence type="ECO:0000313" key="2">
    <source>
        <dbReference type="Proteomes" id="UP001239445"/>
    </source>
</evidence>
<dbReference type="Proteomes" id="UP001239445">
    <property type="component" value="Unassembled WGS sequence"/>
</dbReference>
<sequence length="271" mass="29844">MTFVNPIRAPTGFEIRKLEEKHADWAAAIISHSNVFHSPVWARLYPDEQTKRAYATFEAARSLMALNIASGLSYGVFDTNYQFKRPESAAEGGKLYWDTSANGLHATGADLIEQMDFPLASIAMAYDAGDPTRDGTEWAPLVACLPRFATLFHVIMEGDGRDPEAKKPKSMGVVVERGGTSTRRDYEGRGLAKAMGHFVLYEWANQGFRVMQVGAANQGVVNIFTKPPAPFKGEIVARMKTLEYEEEVDGEKIRPFAVCGDVPCVDDGNLS</sequence>
<dbReference type="EMBL" id="MU839839">
    <property type="protein sequence ID" value="KAK1752626.1"/>
    <property type="molecule type" value="Genomic_DNA"/>
</dbReference>
<name>A0AAJ0B6L0_9PEZI</name>
<protein>
    <submittedName>
        <fullName evidence="1">Uncharacterized protein</fullName>
    </submittedName>
</protein>
<evidence type="ECO:0000313" key="1">
    <source>
        <dbReference type="EMBL" id="KAK1752626.1"/>
    </source>
</evidence>
<reference evidence="1" key="1">
    <citation type="submission" date="2023-06" db="EMBL/GenBank/DDBJ databases">
        <title>Genome-scale phylogeny and comparative genomics of the fungal order Sordariales.</title>
        <authorList>
            <consortium name="Lawrence Berkeley National Laboratory"/>
            <person name="Hensen N."/>
            <person name="Bonometti L."/>
            <person name="Westerberg I."/>
            <person name="Brannstrom I.O."/>
            <person name="Guillou S."/>
            <person name="Cros-Aarteil S."/>
            <person name="Calhoun S."/>
            <person name="Haridas S."/>
            <person name="Kuo A."/>
            <person name="Mondo S."/>
            <person name="Pangilinan J."/>
            <person name="Riley R."/>
            <person name="Labutti K."/>
            <person name="Andreopoulos B."/>
            <person name="Lipzen A."/>
            <person name="Chen C."/>
            <person name="Yanf M."/>
            <person name="Daum C."/>
            <person name="Ng V."/>
            <person name="Clum A."/>
            <person name="Steindorff A."/>
            <person name="Ohm R."/>
            <person name="Martin F."/>
            <person name="Silar P."/>
            <person name="Natvig D."/>
            <person name="Lalanne C."/>
            <person name="Gautier V."/>
            <person name="Ament-Velasquez S.L."/>
            <person name="Kruys A."/>
            <person name="Hutchinson M.I."/>
            <person name="Powell A.J."/>
            <person name="Barry K."/>
            <person name="Miller A.N."/>
            <person name="Grigoriev I.V."/>
            <person name="Debuchy R."/>
            <person name="Gladieux P."/>
            <person name="Thoren M.H."/>
            <person name="Johannesson H."/>
        </authorList>
    </citation>
    <scope>NUCLEOTIDE SEQUENCE</scope>
    <source>
        <strain evidence="1">PSN4</strain>
    </source>
</reference>